<proteinExistence type="predicted"/>
<name>A0ABD4UCG3_9BURK</name>
<reference evidence="1 2" key="2">
    <citation type="journal article" date="2017" name="Front. Microbiol.">
        <title>Genomics Reveals a Unique Clone of Burkholderia cenocepacia Harboring an Actively Excising Novel Genomic Island.</title>
        <authorList>
            <person name="Patil P.P."/>
            <person name="Mali S."/>
            <person name="Midha S."/>
            <person name="Gautam V."/>
            <person name="Dash L."/>
            <person name="Kumar S."/>
            <person name="Shastri J."/>
            <person name="Singhal L."/>
            <person name="Patil P.B."/>
        </authorList>
    </citation>
    <scope>NUCLEOTIDE SEQUENCE [LARGE SCALE GENOMIC DNA]</scope>
    <source>
        <strain evidence="1 2">BC-19</strain>
    </source>
</reference>
<evidence type="ECO:0000313" key="1">
    <source>
        <dbReference type="EMBL" id="MCW3712132.1"/>
    </source>
</evidence>
<dbReference type="AlphaFoldDB" id="A0ABD4UCG3"/>
<dbReference type="EMBL" id="JYMX02000008">
    <property type="protein sequence ID" value="MCW3712132.1"/>
    <property type="molecule type" value="Genomic_DNA"/>
</dbReference>
<protein>
    <submittedName>
        <fullName evidence="1">Uncharacterized protein</fullName>
    </submittedName>
</protein>
<organism evidence="1 2">
    <name type="scientific">Burkholderia cenocepacia</name>
    <dbReference type="NCBI Taxonomy" id="95486"/>
    <lineage>
        <taxon>Bacteria</taxon>
        <taxon>Pseudomonadati</taxon>
        <taxon>Pseudomonadota</taxon>
        <taxon>Betaproteobacteria</taxon>
        <taxon>Burkholderiales</taxon>
        <taxon>Burkholderiaceae</taxon>
        <taxon>Burkholderia</taxon>
        <taxon>Burkholderia cepacia complex</taxon>
    </lineage>
</organism>
<dbReference type="RefSeq" id="WP_143262430.1">
    <property type="nucleotide sequence ID" value="NZ_JYMX02000008.1"/>
</dbReference>
<gene>
    <name evidence="1" type="ORF">UE95_012620</name>
</gene>
<dbReference type="Proteomes" id="UP000191686">
    <property type="component" value="Unassembled WGS sequence"/>
</dbReference>
<reference evidence="1 2" key="1">
    <citation type="journal article" date="2017" name="Front. Microbiol.">
        <title>Genomics reveals a unique clone of Burkholderia cenocepacia harbouring an actively excising novel genomic island.</title>
        <authorList>
            <person name="Patil P."/>
            <person name="Mali S."/>
            <person name="Midha S."/>
            <person name="Gautam V."/>
            <person name="Dash L."/>
            <person name="Kumar S."/>
            <person name="Shastri J."/>
            <person name="Singhal L."/>
            <person name="Patil P.B."/>
        </authorList>
    </citation>
    <scope>NUCLEOTIDE SEQUENCE [LARGE SCALE GENOMIC DNA]</scope>
    <source>
        <strain evidence="1 2">BC-19</strain>
    </source>
</reference>
<evidence type="ECO:0000313" key="2">
    <source>
        <dbReference type="Proteomes" id="UP000191686"/>
    </source>
</evidence>
<comment type="caution">
    <text evidence="1">The sequence shown here is derived from an EMBL/GenBank/DDBJ whole genome shotgun (WGS) entry which is preliminary data.</text>
</comment>
<accession>A0ABD4UCG3</accession>
<sequence>MNKTDFYSTLREDAASRLDNSRRMLADVGVSYDTLREVFENCFDIFEGYILYYKNPVVRRGLAKLGVKKTGIDEIRAFLTEKGIVRISDSAPLTDAHISSLMNVARRSKGLVKTRKVLPPANPVAAIREQLGGRPSGVLPSRSVTPRPDAVAISQHKGVVNPPAQPASFNFQNAMRRLVSEQKNQFKGVQLVDEDVWFLNTVVEQEWKELKQFGHYGKKFWDVIEIAKWSENSVRYALTALKAKLIHLNVFDDYKNID</sequence>